<evidence type="ECO:0000313" key="2">
    <source>
        <dbReference type="Proteomes" id="UP000026962"/>
    </source>
</evidence>
<sequence>MELMRREEITLGSKQAMNMQGWSKLGLANGKSPGLRTLMASMHAYLSWVHSTETIAGGGLNYMVINMEPRKYVIKVPVNLVD</sequence>
<reference evidence="1" key="2">
    <citation type="submission" date="2018-05" db="EMBL/GenBank/DDBJ databases">
        <title>OpunRS2 (Oryza punctata Reference Sequence Version 2).</title>
        <authorList>
            <person name="Zhang J."/>
            <person name="Kudrna D."/>
            <person name="Lee S."/>
            <person name="Talag J."/>
            <person name="Welchert J."/>
            <person name="Wing R.A."/>
        </authorList>
    </citation>
    <scope>NUCLEOTIDE SEQUENCE [LARGE SCALE GENOMIC DNA]</scope>
</reference>
<reference evidence="1" key="1">
    <citation type="submission" date="2015-04" db="UniProtKB">
        <authorList>
            <consortium name="EnsemblPlants"/>
        </authorList>
    </citation>
    <scope>IDENTIFICATION</scope>
</reference>
<accession>A0A0E0LNH0</accession>
<name>A0A0E0LNH0_ORYPU</name>
<proteinExistence type="predicted"/>
<evidence type="ECO:0000313" key="1">
    <source>
        <dbReference type="EnsemblPlants" id="OPUNC07G21170.1"/>
    </source>
</evidence>
<organism evidence="1">
    <name type="scientific">Oryza punctata</name>
    <name type="common">Red rice</name>
    <dbReference type="NCBI Taxonomy" id="4537"/>
    <lineage>
        <taxon>Eukaryota</taxon>
        <taxon>Viridiplantae</taxon>
        <taxon>Streptophyta</taxon>
        <taxon>Embryophyta</taxon>
        <taxon>Tracheophyta</taxon>
        <taxon>Spermatophyta</taxon>
        <taxon>Magnoliopsida</taxon>
        <taxon>Liliopsida</taxon>
        <taxon>Poales</taxon>
        <taxon>Poaceae</taxon>
        <taxon>BOP clade</taxon>
        <taxon>Oryzoideae</taxon>
        <taxon>Oryzeae</taxon>
        <taxon>Oryzinae</taxon>
        <taxon>Oryza</taxon>
    </lineage>
</organism>
<protein>
    <submittedName>
        <fullName evidence="1">Uncharacterized protein</fullName>
    </submittedName>
</protein>
<dbReference type="Proteomes" id="UP000026962">
    <property type="component" value="Chromosome 7"/>
</dbReference>
<dbReference type="AlphaFoldDB" id="A0A0E0LNH0"/>
<dbReference type="Gramene" id="OPUNC07G21170.1">
    <property type="protein sequence ID" value="OPUNC07G21170.1"/>
    <property type="gene ID" value="OPUNC07G21170"/>
</dbReference>
<keyword evidence="2" id="KW-1185">Reference proteome</keyword>
<dbReference type="HOGENOM" id="CLU_2562356_0_0_1"/>
<dbReference type="EnsemblPlants" id="OPUNC07G21170.1">
    <property type="protein sequence ID" value="OPUNC07G21170.1"/>
    <property type="gene ID" value="OPUNC07G21170"/>
</dbReference>